<evidence type="ECO:0000313" key="3">
    <source>
        <dbReference type="Proteomes" id="UP000054279"/>
    </source>
</evidence>
<dbReference type="Proteomes" id="UP000054279">
    <property type="component" value="Unassembled WGS sequence"/>
</dbReference>
<feature type="compositionally biased region" description="Polar residues" evidence="1">
    <location>
        <begin position="36"/>
        <end position="47"/>
    </location>
</feature>
<reference evidence="2 3" key="1">
    <citation type="submission" date="2014-06" db="EMBL/GenBank/DDBJ databases">
        <title>Evolutionary Origins and Diversification of the Mycorrhizal Mutualists.</title>
        <authorList>
            <consortium name="DOE Joint Genome Institute"/>
            <consortium name="Mycorrhizal Genomics Consortium"/>
            <person name="Kohler A."/>
            <person name="Kuo A."/>
            <person name="Nagy L.G."/>
            <person name="Floudas D."/>
            <person name="Copeland A."/>
            <person name="Barry K.W."/>
            <person name="Cichocki N."/>
            <person name="Veneault-Fourrey C."/>
            <person name="LaButti K."/>
            <person name="Lindquist E.A."/>
            <person name="Lipzen A."/>
            <person name="Lundell T."/>
            <person name="Morin E."/>
            <person name="Murat C."/>
            <person name="Riley R."/>
            <person name="Ohm R."/>
            <person name="Sun H."/>
            <person name="Tunlid A."/>
            <person name="Henrissat B."/>
            <person name="Grigoriev I.V."/>
            <person name="Hibbett D.S."/>
            <person name="Martin F."/>
        </authorList>
    </citation>
    <scope>NUCLEOTIDE SEQUENCE [LARGE SCALE GENOMIC DNA]</scope>
    <source>
        <strain evidence="2 3">SS14</strain>
    </source>
</reference>
<proteinExistence type="predicted"/>
<name>A0A0C9VTD8_SPHS4</name>
<accession>A0A0C9VTD8</accession>
<dbReference type="HOGENOM" id="CLU_012886_3_1_1"/>
<dbReference type="EMBL" id="KN837134">
    <property type="protein sequence ID" value="KIJ41810.1"/>
    <property type="molecule type" value="Genomic_DNA"/>
</dbReference>
<evidence type="ECO:0000256" key="1">
    <source>
        <dbReference type="SAM" id="MobiDB-lite"/>
    </source>
</evidence>
<protein>
    <submittedName>
        <fullName evidence="2">Uncharacterized protein</fullName>
    </submittedName>
</protein>
<dbReference type="AlphaFoldDB" id="A0A0C9VTD8"/>
<organism evidence="2 3">
    <name type="scientific">Sphaerobolus stellatus (strain SS14)</name>
    <dbReference type="NCBI Taxonomy" id="990650"/>
    <lineage>
        <taxon>Eukaryota</taxon>
        <taxon>Fungi</taxon>
        <taxon>Dikarya</taxon>
        <taxon>Basidiomycota</taxon>
        <taxon>Agaricomycotina</taxon>
        <taxon>Agaricomycetes</taxon>
        <taxon>Phallomycetidae</taxon>
        <taxon>Geastrales</taxon>
        <taxon>Sphaerobolaceae</taxon>
        <taxon>Sphaerobolus</taxon>
    </lineage>
</organism>
<feature type="region of interest" description="Disordered" evidence="1">
    <location>
        <begin position="23"/>
        <end position="47"/>
    </location>
</feature>
<feature type="region of interest" description="Disordered" evidence="1">
    <location>
        <begin position="209"/>
        <end position="232"/>
    </location>
</feature>
<keyword evidence="3" id="KW-1185">Reference proteome</keyword>
<feature type="compositionally biased region" description="Basic and acidic residues" evidence="1">
    <location>
        <begin position="220"/>
        <end position="232"/>
    </location>
</feature>
<sequence length="232" mass="25126">MSHCRSGRRTCADELSMQAVEGSEPIPGLTAGDLMNPSSNSVDPQQSTEMLAQEHLEEPYAQAYSAQTVPSWVQLPLRVAGTAHQGIDSPQRVAVASGTATQGSYSSQGIDQASESWQNLGDAPSDPDCISPDARDMDEESFTISASEVNILHQEYTDFINLKDNAEIVLSEAMEATEWLNAVFNCIRTSMNRMSPYMKELFIVPVKKSSGKPCEPGNNRAHDKAAAKAATE</sequence>
<gene>
    <name evidence="2" type="ORF">M422DRAFT_255127</name>
</gene>
<evidence type="ECO:0000313" key="2">
    <source>
        <dbReference type="EMBL" id="KIJ41810.1"/>
    </source>
</evidence>